<evidence type="ECO:0000313" key="8">
    <source>
        <dbReference type="EMBL" id="KOC66667.1"/>
    </source>
</evidence>
<dbReference type="GO" id="GO:0008270">
    <property type="term" value="F:zinc ion binding"/>
    <property type="evidence" value="ECO:0007669"/>
    <property type="project" value="TreeGrafter"/>
</dbReference>
<dbReference type="Pfam" id="PF08925">
    <property type="entry name" value="DUF1907"/>
    <property type="match status" value="1"/>
</dbReference>
<dbReference type="SMART" id="SM01168">
    <property type="entry name" value="DUF1907"/>
    <property type="match status" value="1"/>
</dbReference>
<dbReference type="STRING" id="597456.A0A0L7R706"/>
<name>A0A0L7R706_9HYME</name>
<dbReference type="CDD" id="cd17298">
    <property type="entry name" value="DUF1907"/>
    <property type="match status" value="1"/>
</dbReference>
<dbReference type="OrthoDB" id="5119241at2759"/>
<dbReference type="GO" id="GO:0016788">
    <property type="term" value="F:hydrolase activity, acting on ester bonds"/>
    <property type="evidence" value="ECO:0007669"/>
    <property type="project" value="TreeGrafter"/>
</dbReference>
<evidence type="ECO:0000256" key="6">
    <source>
        <dbReference type="ARBA" id="ARBA00023242"/>
    </source>
</evidence>
<comment type="subcellular location">
    <subcellularLocation>
        <location evidence="1">Nucleus</location>
    </subcellularLocation>
</comment>
<keyword evidence="3" id="KW-0479">Metal-binding</keyword>
<evidence type="ECO:0000256" key="2">
    <source>
        <dbReference type="ARBA" id="ARBA00011245"/>
    </source>
</evidence>
<evidence type="ECO:0000259" key="7">
    <source>
        <dbReference type="SMART" id="SM01168"/>
    </source>
</evidence>
<feature type="domain" description="DUF1907" evidence="7">
    <location>
        <begin position="27"/>
        <end position="307"/>
    </location>
</feature>
<evidence type="ECO:0000313" key="9">
    <source>
        <dbReference type="Proteomes" id="UP000053825"/>
    </source>
</evidence>
<keyword evidence="4 8" id="KW-0378">Hydrolase</keyword>
<evidence type="ECO:0000256" key="3">
    <source>
        <dbReference type="ARBA" id="ARBA00022723"/>
    </source>
</evidence>
<proteinExistence type="predicted"/>
<comment type="subunit">
    <text evidence="2">Monomer.</text>
</comment>
<gene>
    <name evidence="8" type="ORF">WH47_00876</name>
</gene>
<sequence>MTTLDISGLTITKRDLHTPSLDEIKDVLKEGLAKNFVEVQVEVVDCPDLTQQPFTLAAPGLNGNPVLLEVGGPSYLLPIVQKNKLYDIQQLLNHLQYNKDSFVVGAGAGPWPHINSNCELMMNMTISPSNVQNGTRIASVNKENGNCVLQNLPNSETRFALLANLFVTEGKPGKVLKVHAKKRTGNNDFIASMQKAIAQQYQNNLVGLGGTFLMKDGKVKQHVMADFSAIPLNTETQLNNWLNFFNMSTPLVAVGTFVSSESDLDLRVQHFHSFSHHGEGGHYHIDTTPETIEYLGYFNLGTTLYRVDKPSTLLQFGKD</sequence>
<dbReference type="SUPFAM" id="SSF117856">
    <property type="entry name" value="AF0104/ALDC/Ptd012-like"/>
    <property type="match status" value="1"/>
</dbReference>
<keyword evidence="6" id="KW-0539">Nucleus</keyword>
<dbReference type="Proteomes" id="UP000053825">
    <property type="component" value="Unassembled WGS sequence"/>
</dbReference>
<dbReference type="EMBL" id="KQ414643">
    <property type="protein sequence ID" value="KOC66667.1"/>
    <property type="molecule type" value="Genomic_DNA"/>
</dbReference>
<reference evidence="8 9" key="1">
    <citation type="submission" date="2015-07" db="EMBL/GenBank/DDBJ databases">
        <title>The genome of Habropoda laboriosa.</title>
        <authorList>
            <person name="Pan H."/>
            <person name="Kapheim K."/>
        </authorList>
    </citation>
    <scope>NUCLEOTIDE SEQUENCE [LARGE SCALE GENOMIC DNA]</scope>
    <source>
        <strain evidence="8">0110345459</strain>
    </source>
</reference>
<keyword evidence="5" id="KW-0862">Zinc</keyword>
<protein>
    <submittedName>
        <fullName evidence="8">Ester hydrolase C11orf54 like protein</fullName>
    </submittedName>
</protein>
<accession>A0A0L7R706</accession>
<organism evidence="8 9">
    <name type="scientific">Habropoda laboriosa</name>
    <dbReference type="NCBI Taxonomy" id="597456"/>
    <lineage>
        <taxon>Eukaryota</taxon>
        <taxon>Metazoa</taxon>
        <taxon>Ecdysozoa</taxon>
        <taxon>Arthropoda</taxon>
        <taxon>Hexapoda</taxon>
        <taxon>Insecta</taxon>
        <taxon>Pterygota</taxon>
        <taxon>Neoptera</taxon>
        <taxon>Endopterygota</taxon>
        <taxon>Hymenoptera</taxon>
        <taxon>Apocrita</taxon>
        <taxon>Aculeata</taxon>
        <taxon>Apoidea</taxon>
        <taxon>Anthophila</taxon>
        <taxon>Apidae</taxon>
        <taxon>Habropoda</taxon>
    </lineage>
</organism>
<dbReference type="PANTHER" id="PTHR13204">
    <property type="entry name" value="PTD012 PROTEIN"/>
    <property type="match status" value="1"/>
</dbReference>
<keyword evidence="9" id="KW-1185">Reference proteome</keyword>
<evidence type="ECO:0000256" key="5">
    <source>
        <dbReference type="ARBA" id="ARBA00022833"/>
    </source>
</evidence>
<evidence type="ECO:0000256" key="4">
    <source>
        <dbReference type="ARBA" id="ARBA00022801"/>
    </source>
</evidence>
<dbReference type="InterPro" id="IPR015021">
    <property type="entry name" value="C11orf54_DUF1907"/>
</dbReference>
<dbReference type="AlphaFoldDB" id="A0A0L7R706"/>
<evidence type="ECO:0000256" key="1">
    <source>
        <dbReference type="ARBA" id="ARBA00004123"/>
    </source>
</evidence>
<dbReference type="GO" id="GO:0005634">
    <property type="term" value="C:nucleus"/>
    <property type="evidence" value="ECO:0007669"/>
    <property type="project" value="UniProtKB-SubCell"/>
</dbReference>
<dbReference type="PANTHER" id="PTHR13204:SF1">
    <property type="entry name" value="ESTER HYDROLASE C11ORF54"/>
    <property type="match status" value="1"/>
</dbReference>